<protein>
    <submittedName>
        <fullName evidence="2">Uncharacterized protein</fullName>
    </submittedName>
</protein>
<organism evidence="2 3">
    <name type="scientific">Pycnoporus cinnabarinus</name>
    <name type="common">Cinnabar-red polypore</name>
    <name type="synonym">Trametes cinnabarina</name>
    <dbReference type="NCBI Taxonomy" id="5643"/>
    <lineage>
        <taxon>Eukaryota</taxon>
        <taxon>Fungi</taxon>
        <taxon>Dikarya</taxon>
        <taxon>Basidiomycota</taxon>
        <taxon>Agaricomycotina</taxon>
        <taxon>Agaricomycetes</taxon>
        <taxon>Polyporales</taxon>
        <taxon>Polyporaceae</taxon>
        <taxon>Trametes</taxon>
    </lineage>
</organism>
<dbReference type="HOGENOM" id="CLU_947109_0_0_1"/>
<feature type="compositionally biased region" description="Polar residues" evidence="1">
    <location>
        <begin position="51"/>
        <end position="64"/>
    </location>
</feature>
<keyword evidence="3" id="KW-1185">Reference proteome</keyword>
<feature type="region of interest" description="Disordered" evidence="1">
    <location>
        <begin position="43"/>
        <end position="79"/>
    </location>
</feature>
<dbReference type="OMA" id="PKHEMAR"/>
<proteinExistence type="predicted"/>
<name>A0A060SZ27_PYCCI</name>
<gene>
    <name evidence="2" type="ORF">BN946_scf184912.g23</name>
</gene>
<dbReference type="AlphaFoldDB" id="A0A060SZ27"/>
<dbReference type="OrthoDB" id="2756110at2759"/>
<evidence type="ECO:0000313" key="2">
    <source>
        <dbReference type="EMBL" id="CDO77524.1"/>
    </source>
</evidence>
<evidence type="ECO:0000313" key="3">
    <source>
        <dbReference type="Proteomes" id="UP000029665"/>
    </source>
</evidence>
<accession>A0A060SZ27</accession>
<comment type="caution">
    <text evidence="2">The sequence shown here is derived from an EMBL/GenBank/DDBJ whole genome shotgun (WGS) entry which is preliminary data.</text>
</comment>
<sequence>MPAKRKGLDSESDVHAAKKIHSTTLAPVGDIANIAAKDSGVAHPSVIEGTQPCSASPLSNTASSAEDHDGPSPGSPDWIISPSNANYPVSFLERLREFFSFSDPDTERYYISNAPGDVSWGTGDYERYLCHGSPLRPVLVWIVGEVSKDYFLCVPGGNPSKSISLNLAPVRDSDRLAAQRMLQTCQTYNGDTGNPETVRLSRKTSSINRTKKVTAYLFEDVFDARVRFRPKHEMARFSVTECDEDGKVAYNRKDWQRFRASYELRYLSLLRMGDDVSEQGMAAPDVDDSRTKCI</sequence>
<dbReference type="Proteomes" id="UP000029665">
    <property type="component" value="Unassembled WGS sequence"/>
</dbReference>
<reference evidence="2" key="1">
    <citation type="submission" date="2014-01" db="EMBL/GenBank/DDBJ databases">
        <title>The genome of the white-rot fungus Pycnoporus cinnabarinus: a basidiomycete model with a versatile arsenal for lignocellulosic biomass breakdown.</title>
        <authorList>
            <person name="Levasseur A."/>
            <person name="Lomascolo A."/>
            <person name="Ruiz-Duenas F.J."/>
            <person name="Uzan E."/>
            <person name="Piumi F."/>
            <person name="Kues U."/>
            <person name="Ram A.F.J."/>
            <person name="Murat C."/>
            <person name="Haon M."/>
            <person name="Benoit I."/>
            <person name="Arfi Y."/>
            <person name="Chevret D."/>
            <person name="Drula E."/>
            <person name="Kwon M.J."/>
            <person name="Gouret P."/>
            <person name="Lesage-Meessen L."/>
            <person name="Lombard V."/>
            <person name="Mariette J."/>
            <person name="Noirot C."/>
            <person name="Park J."/>
            <person name="Patyshakuliyeva A."/>
            <person name="Wieneger R.A.B."/>
            <person name="Wosten H.A.B."/>
            <person name="Martin F."/>
            <person name="Coutinho P.M."/>
            <person name="de Vries R."/>
            <person name="Martinez A.T."/>
            <person name="Klopp C."/>
            <person name="Pontarotti P."/>
            <person name="Henrissat B."/>
            <person name="Record E."/>
        </authorList>
    </citation>
    <scope>NUCLEOTIDE SEQUENCE [LARGE SCALE GENOMIC DNA]</scope>
    <source>
        <strain evidence="2">BRFM137</strain>
    </source>
</reference>
<evidence type="ECO:0000256" key="1">
    <source>
        <dbReference type="SAM" id="MobiDB-lite"/>
    </source>
</evidence>
<dbReference type="EMBL" id="CCBP010000457">
    <property type="protein sequence ID" value="CDO77524.1"/>
    <property type="molecule type" value="Genomic_DNA"/>
</dbReference>